<evidence type="ECO:0000313" key="1">
    <source>
        <dbReference type="EMBL" id="KAI5677849.1"/>
    </source>
</evidence>
<reference evidence="2" key="1">
    <citation type="journal article" date="2023" name="Nat. Plants">
        <title>Single-cell RNA sequencing provides a high-resolution roadmap for understanding the multicellular compartmentation of specialized metabolism.</title>
        <authorList>
            <person name="Sun S."/>
            <person name="Shen X."/>
            <person name="Li Y."/>
            <person name="Li Y."/>
            <person name="Wang S."/>
            <person name="Li R."/>
            <person name="Zhang H."/>
            <person name="Shen G."/>
            <person name="Guo B."/>
            <person name="Wei J."/>
            <person name="Xu J."/>
            <person name="St-Pierre B."/>
            <person name="Chen S."/>
            <person name="Sun C."/>
        </authorList>
    </citation>
    <scope>NUCLEOTIDE SEQUENCE [LARGE SCALE GENOMIC DNA]</scope>
</reference>
<dbReference type="EMBL" id="CM044702">
    <property type="protein sequence ID" value="KAI5677849.1"/>
    <property type="molecule type" value="Genomic_DNA"/>
</dbReference>
<sequence>MIGLQEKDYQTPLTSGRRRAMDAVSRSEERWRRRGQDGHQHSEQKRRKNKRESRLPNYRGGGEFSQQIKPFLRHLHGLIGLMIWPSQSDNTNALQQVQWKLAQLEEIIGMEFEFHGFVANSLVDLDALVLDIRPSDVEVLAINSIFELSRLLSRLGAIDKMLNSIKAMRPRMLLLWSKKLIIMAAVFSTALHYYSIMFDSANNQDLLMSEVYIGGKYALWWPVKVVDKDEFIWVWPSSPGIKYVQAGQYVVGPLC</sequence>
<proteinExistence type="predicted"/>
<accession>A0ACC0BZ43</accession>
<comment type="caution">
    <text evidence="1">The sequence shown here is derived from an EMBL/GenBank/DDBJ whole genome shotgun (WGS) entry which is preliminary data.</text>
</comment>
<gene>
    <name evidence="1" type="ORF">M9H77_08799</name>
</gene>
<organism evidence="1 2">
    <name type="scientific">Catharanthus roseus</name>
    <name type="common">Madagascar periwinkle</name>
    <name type="synonym">Vinca rosea</name>
    <dbReference type="NCBI Taxonomy" id="4058"/>
    <lineage>
        <taxon>Eukaryota</taxon>
        <taxon>Viridiplantae</taxon>
        <taxon>Streptophyta</taxon>
        <taxon>Embryophyta</taxon>
        <taxon>Tracheophyta</taxon>
        <taxon>Spermatophyta</taxon>
        <taxon>Magnoliopsida</taxon>
        <taxon>eudicotyledons</taxon>
        <taxon>Gunneridae</taxon>
        <taxon>Pentapetalae</taxon>
        <taxon>asterids</taxon>
        <taxon>lamiids</taxon>
        <taxon>Gentianales</taxon>
        <taxon>Apocynaceae</taxon>
        <taxon>Rauvolfioideae</taxon>
        <taxon>Vinceae</taxon>
        <taxon>Catharanthinae</taxon>
        <taxon>Catharanthus</taxon>
    </lineage>
</organism>
<evidence type="ECO:0000313" key="2">
    <source>
        <dbReference type="Proteomes" id="UP001060085"/>
    </source>
</evidence>
<name>A0ACC0BZ43_CATRO</name>
<keyword evidence="2" id="KW-1185">Reference proteome</keyword>
<protein>
    <submittedName>
        <fullName evidence="1">Uncharacterized protein</fullName>
    </submittedName>
</protein>
<dbReference type="Proteomes" id="UP001060085">
    <property type="component" value="Linkage Group LG02"/>
</dbReference>